<dbReference type="Gramene" id="RZC64016">
    <property type="protein sequence ID" value="RZC64016"/>
    <property type="gene ID" value="C5167_025751"/>
</dbReference>
<feature type="compositionally biased region" description="Basic and acidic residues" evidence="2">
    <location>
        <begin position="550"/>
        <end position="572"/>
    </location>
</feature>
<evidence type="ECO:0000313" key="4">
    <source>
        <dbReference type="Proteomes" id="UP000316621"/>
    </source>
</evidence>
<feature type="compositionally biased region" description="Basic and acidic residues" evidence="2">
    <location>
        <begin position="618"/>
        <end position="628"/>
    </location>
</feature>
<proteinExistence type="predicted"/>
<accession>A0A4Y7JTY0</accession>
<feature type="region of interest" description="Disordered" evidence="2">
    <location>
        <begin position="682"/>
        <end position="712"/>
    </location>
</feature>
<dbReference type="OMA" id="HNENSRC"/>
<feature type="region of interest" description="Disordered" evidence="2">
    <location>
        <begin position="647"/>
        <end position="667"/>
    </location>
</feature>
<evidence type="ECO:0000256" key="2">
    <source>
        <dbReference type="SAM" id="MobiDB-lite"/>
    </source>
</evidence>
<gene>
    <name evidence="3" type="ORF">C5167_025751</name>
</gene>
<dbReference type="Proteomes" id="UP000316621">
    <property type="component" value="Chromosome 5"/>
</dbReference>
<dbReference type="PANTHER" id="PTHR33427">
    <property type="entry name" value="HNH ENDONUCLEASE"/>
    <property type="match status" value="1"/>
</dbReference>
<dbReference type="PANTHER" id="PTHR33427:SF2">
    <property type="entry name" value="TRICHOHYALIN"/>
    <property type="match status" value="1"/>
</dbReference>
<dbReference type="OrthoDB" id="608866at2759"/>
<dbReference type="STRING" id="3469.A0A4Y7JTY0"/>
<feature type="coiled-coil region" evidence="1">
    <location>
        <begin position="364"/>
        <end position="405"/>
    </location>
</feature>
<evidence type="ECO:0008006" key="5">
    <source>
        <dbReference type="Google" id="ProtNLM"/>
    </source>
</evidence>
<evidence type="ECO:0000256" key="1">
    <source>
        <dbReference type="SAM" id="Coils"/>
    </source>
</evidence>
<reference evidence="3 4" key="1">
    <citation type="journal article" date="2018" name="Science">
        <title>The opium poppy genome and morphinan production.</title>
        <authorList>
            <person name="Guo L."/>
            <person name="Winzer T."/>
            <person name="Yang X."/>
            <person name="Li Y."/>
            <person name="Ning Z."/>
            <person name="He Z."/>
            <person name="Teodor R."/>
            <person name="Lu Y."/>
            <person name="Bowser T.A."/>
            <person name="Graham I.A."/>
            <person name="Ye K."/>
        </authorList>
    </citation>
    <scope>NUCLEOTIDE SEQUENCE [LARGE SCALE GENOMIC DNA]</scope>
    <source>
        <strain evidence="4">cv. HN1</strain>
        <tissue evidence="3">Leaves</tissue>
    </source>
</reference>
<name>A0A4Y7JTY0_PAPSO</name>
<keyword evidence="4" id="KW-1185">Reference proteome</keyword>
<feature type="region of interest" description="Disordered" evidence="2">
    <location>
        <begin position="549"/>
        <end position="635"/>
    </location>
</feature>
<feature type="compositionally biased region" description="Basic and acidic residues" evidence="2">
    <location>
        <begin position="695"/>
        <end position="704"/>
    </location>
</feature>
<keyword evidence="1" id="KW-0175">Coiled coil</keyword>
<sequence length="799" mass="92055">MSQNLNYSFFLKQQNLIFIQTVNIPTSLVVISELNSSVVLDFSSNSQFLTGSTTILLSETKREKKKEIFTDLIIIMGSSGKYRFNEEDMVIDECLGYPKSYSKLCRDVHLNNPYKNGPPFSFTPYILQPQEVSREKELDQIFPITNPEAKPSTKPKIYANLLWKQLNHLGNAGFDPTQFRVDPYGNVLYYHADAGSPLAWEIDHWFPCSRGGRTVPSNLRLLQWQVCKKKQNKLEFLVPWWDLQVGISVNQFLSIFASTNSDFRNRAFSLLFADGGNEELSSMQTVESHAFPTHFCETKQKVGLAPAAIVSCQKEGSNSSSVLRNVDLNRSLRPSSPATAKSSHRPSYSKENENANPYLTIAMARDSLRRKDETQVEIRKLDDELDDLKQKNEEERVALQDLESVLIKRRRRTEKCRRLAEAQSSYKALLEKMIRDAMHQSVMYKEQARLNQAATTALMARLEAQKAICDTSEKDLHRKYKQRDEIETQIRPHPELARKRSRNDDFLSEERNENDVIFIPEVRPWKPLQKELRVFLEEEQKASEASLALMEEREREEHREELLKENASEMRGQHNVPPILVENGKVPVGNRCQEPEIEDEKKKKKMASRASSVTQSPGRHEEDEESRKQRGKGNVEKWLQMLLDDTKEEHSTELPNQSTNENDKTDKEMREKLNFKIPKDIRTSKFPASTSSKRAQIDPVRDDASGTYSVGKHIERRKSFQGKERRERSERDKETMRCESARAFRPIPHSPSVILRMTKNDCLGKKPVVNGSDEDLDDRIVANNFIKSSIKTLKKAVQI</sequence>
<feature type="region of interest" description="Disordered" evidence="2">
    <location>
        <begin position="323"/>
        <end position="356"/>
    </location>
</feature>
<organism evidence="3 4">
    <name type="scientific">Papaver somniferum</name>
    <name type="common">Opium poppy</name>
    <dbReference type="NCBI Taxonomy" id="3469"/>
    <lineage>
        <taxon>Eukaryota</taxon>
        <taxon>Viridiplantae</taxon>
        <taxon>Streptophyta</taxon>
        <taxon>Embryophyta</taxon>
        <taxon>Tracheophyta</taxon>
        <taxon>Spermatophyta</taxon>
        <taxon>Magnoliopsida</taxon>
        <taxon>Ranunculales</taxon>
        <taxon>Papaveraceae</taxon>
        <taxon>Papaveroideae</taxon>
        <taxon>Papaver</taxon>
    </lineage>
</organism>
<feature type="compositionally biased region" description="Polar residues" evidence="2">
    <location>
        <begin position="332"/>
        <end position="341"/>
    </location>
</feature>
<dbReference type="EMBL" id="CM010719">
    <property type="protein sequence ID" value="RZC64016.1"/>
    <property type="molecule type" value="Genomic_DNA"/>
</dbReference>
<evidence type="ECO:0000313" key="3">
    <source>
        <dbReference type="EMBL" id="RZC64016.1"/>
    </source>
</evidence>
<protein>
    <recommendedName>
        <fullName evidence="5">HNH nuclease domain-containing protein</fullName>
    </recommendedName>
</protein>
<dbReference type="AlphaFoldDB" id="A0A4Y7JTY0"/>